<evidence type="ECO:0000256" key="2">
    <source>
        <dbReference type="ARBA" id="ARBA00022692"/>
    </source>
</evidence>
<dbReference type="InterPro" id="IPR039421">
    <property type="entry name" value="Type_1_exporter"/>
</dbReference>
<dbReference type="PROSITE" id="PS00211">
    <property type="entry name" value="ABC_TRANSPORTER_1"/>
    <property type="match status" value="1"/>
</dbReference>
<accession>A0A255EDX2</accession>
<evidence type="ECO:0000256" key="3">
    <source>
        <dbReference type="ARBA" id="ARBA00022741"/>
    </source>
</evidence>
<dbReference type="PANTHER" id="PTHR24221:SF590">
    <property type="entry name" value="COMPONENT LINKED WITH THE ASSEMBLY OF CYTOCHROME' TRANSPORT TRANSMEMBRANE ATP-BINDING PROTEIN ABC TRANSPORTER CYDD-RELATED"/>
    <property type="match status" value="1"/>
</dbReference>
<dbReference type="OrthoDB" id="9806127at2"/>
<comment type="caution">
    <text evidence="10">The sequence shown here is derived from an EMBL/GenBank/DDBJ whole genome shotgun (WGS) entry which is preliminary data.</text>
</comment>
<evidence type="ECO:0000259" key="8">
    <source>
        <dbReference type="PROSITE" id="PS50893"/>
    </source>
</evidence>
<evidence type="ECO:0000313" key="10">
    <source>
        <dbReference type="EMBL" id="OYN89758.1"/>
    </source>
</evidence>
<dbReference type="RefSeq" id="WP_094454671.1">
    <property type="nucleotide sequence ID" value="NZ_NMVJ01000008.1"/>
</dbReference>
<protein>
    <submittedName>
        <fullName evidence="10">ABC transporter</fullName>
    </submittedName>
</protein>
<feature type="transmembrane region" description="Helical" evidence="7">
    <location>
        <begin position="164"/>
        <end position="183"/>
    </location>
</feature>
<keyword evidence="4" id="KW-0067">ATP-binding</keyword>
<feature type="transmembrane region" description="Helical" evidence="7">
    <location>
        <begin position="62"/>
        <end position="80"/>
    </location>
</feature>
<dbReference type="Pfam" id="PF00005">
    <property type="entry name" value="ABC_tran"/>
    <property type="match status" value="1"/>
</dbReference>
<dbReference type="SUPFAM" id="SSF52540">
    <property type="entry name" value="P-loop containing nucleoside triphosphate hydrolases"/>
    <property type="match status" value="1"/>
</dbReference>
<reference evidence="10 11" key="1">
    <citation type="submission" date="2017-07" db="EMBL/GenBank/DDBJ databases">
        <title>Draft whole genome sequences of clinical Proprionibacteriaceae strains.</title>
        <authorList>
            <person name="Bernier A.-M."/>
            <person name="Bernard K."/>
            <person name="Domingo M.-C."/>
        </authorList>
    </citation>
    <scope>NUCLEOTIDE SEQUENCE [LARGE SCALE GENOMIC DNA]</scope>
    <source>
        <strain evidence="10 11">NML 150081</strain>
    </source>
</reference>
<dbReference type="GO" id="GO:0140359">
    <property type="term" value="F:ABC-type transporter activity"/>
    <property type="evidence" value="ECO:0007669"/>
    <property type="project" value="InterPro"/>
</dbReference>
<gene>
    <name evidence="10" type="ORF">CGZ91_09575</name>
</gene>
<keyword evidence="11" id="KW-1185">Reference proteome</keyword>
<dbReference type="InterPro" id="IPR017871">
    <property type="entry name" value="ABC_transporter-like_CS"/>
</dbReference>
<dbReference type="InterPro" id="IPR036640">
    <property type="entry name" value="ABC1_TM_sf"/>
</dbReference>
<dbReference type="AlphaFoldDB" id="A0A255EDX2"/>
<sequence length="589" mass="62020">MIDGLGKLLRTGLVGVRASFRCSPGWFLLALVLTLLQAAFPAMQFFLMRRLVGAAGAQVEDMAPVLVAIAMLVGLVYPLAQIATAASQRMALRVRADYRAQLMDRAAALEPQDLATEEVATALEAADQAIVAIHDVGPKALQLMGAVGASFFLTGALWSVDVVAGLLVAAAVLPAIVAFSLVARRESAGWPKVAASERRGRYLMEQLLQQRTATELSTMGGGWLVAARGQAKIRQAAQVLDGMVGYAMRMELIAAGATAVLFGGVIIRIVLVSGSAASVAAAVVAVIVGMNSIRQCGYAAGGLISASPRLESFEKIAGAMAGADDASSGPISGARAAVSCLRVDGVGLRYPGAESLAIQGIDMTLRRGELVAMVGVNGAGKSTIVNALVGARPLASGSVRADGIDLSGLPGDERREMFALLTQEFGRFELSIRDSLELGVGRRSGAVKDEEMWSALEFAHLRRVVSSLPNGLDTVLGEQWGGSGMSGGQWQRLAIARLALRDSPVWVLDEPTASLDAEVEQQVFDTLRREASSRITLVVTHRASTLAKMDRIHVVSAGRIVQAGSFSELVTDTNGEFYRLFHDQLVGDI</sequence>
<dbReference type="PROSITE" id="PS50929">
    <property type="entry name" value="ABC_TM1F"/>
    <property type="match status" value="1"/>
</dbReference>
<evidence type="ECO:0000256" key="7">
    <source>
        <dbReference type="SAM" id="Phobius"/>
    </source>
</evidence>
<dbReference type="PROSITE" id="PS50893">
    <property type="entry name" value="ABC_TRANSPORTER_2"/>
    <property type="match status" value="1"/>
</dbReference>
<feature type="transmembrane region" description="Helical" evidence="7">
    <location>
        <begin position="276"/>
        <end position="293"/>
    </location>
</feature>
<name>A0A255EDX2_9ACTN</name>
<dbReference type="PANTHER" id="PTHR24221">
    <property type="entry name" value="ATP-BINDING CASSETTE SUB-FAMILY B"/>
    <property type="match status" value="1"/>
</dbReference>
<dbReference type="InterPro" id="IPR003439">
    <property type="entry name" value="ABC_transporter-like_ATP-bd"/>
</dbReference>
<evidence type="ECO:0000256" key="4">
    <source>
        <dbReference type="ARBA" id="ARBA00022840"/>
    </source>
</evidence>
<feature type="transmembrane region" description="Helical" evidence="7">
    <location>
        <begin position="252"/>
        <end position="270"/>
    </location>
</feature>
<dbReference type="Gene3D" id="3.40.50.300">
    <property type="entry name" value="P-loop containing nucleotide triphosphate hydrolases"/>
    <property type="match status" value="1"/>
</dbReference>
<dbReference type="SMART" id="SM00382">
    <property type="entry name" value="AAA"/>
    <property type="match status" value="1"/>
</dbReference>
<keyword evidence="2 7" id="KW-0812">Transmembrane</keyword>
<dbReference type="GO" id="GO:0016887">
    <property type="term" value="F:ATP hydrolysis activity"/>
    <property type="evidence" value="ECO:0007669"/>
    <property type="project" value="InterPro"/>
</dbReference>
<organism evidence="10 11">
    <name type="scientific">Parenemella sanctibonifatiensis</name>
    <dbReference type="NCBI Taxonomy" id="2016505"/>
    <lineage>
        <taxon>Bacteria</taxon>
        <taxon>Bacillati</taxon>
        <taxon>Actinomycetota</taxon>
        <taxon>Actinomycetes</taxon>
        <taxon>Propionibacteriales</taxon>
        <taxon>Propionibacteriaceae</taxon>
        <taxon>Parenemella</taxon>
    </lineage>
</organism>
<dbReference type="Gene3D" id="1.20.1560.10">
    <property type="entry name" value="ABC transporter type 1, transmembrane domain"/>
    <property type="match status" value="1"/>
</dbReference>
<keyword evidence="6 7" id="KW-0472">Membrane</keyword>
<feature type="domain" description="ABC transmembrane type-1" evidence="9">
    <location>
        <begin position="28"/>
        <end position="185"/>
    </location>
</feature>
<evidence type="ECO:0000313" key="11">
    <source>
        <dbReference type="Proteomes" id="UP000216300"/>
    </source>
</evidence>
<dbReference type="GO" id="GO:0005886">
    <property type="term" value="C:plasma membrane"/>
    <property type="evidence" value="ECO:0007669"/>
    <property type="project" value="UniProtKB-SubCell"/>
</dbReference>
<keyword evidence="5 7" id="KW-1133">Transmembrane helix</keyword>
<keyword evidence="3" id="KW-0547">Nucleotide-binding</keyword>
<dbReference type="Proteomes" id="UP000216300">
    <property type="component" value="Unassembled WGS sequence"/>
</dbReference>
<dbReference type="InterPro" id="IPR011527">
    <property type="entry name" value="ABC1_TM_dom"/>
</dbReference>
<comment type="subcellular location">
    <subcellularLocation>
        <location evidence="1">Cell membrane</location>
        <topology evidence="1">Multi-pass membrane protein</topology>
    </subcellularLocation>
</comment>
<dbReference type="InterPro" id="IPR027417">
    <property type="entry name" value="P-loop_NTPase"/>
</dbReference>
<evidence type="ECO:0000256" key="1">
    <source>
        <dbReference type="ARBA" id="ARBA00004651"/>
    </source>
</evidence>
<feature type="domain" description="ABC transporter" evidence="8">
    <location>
        <begin position="341"/>
        <end position="582"/>
    </location>
</feature>
<dbReference type="EMBL" id="NMVJ01000008">
    <property type="protein sequence ID" value="OYN89758.1"/>
    <property type="molecule type" value="Genomic_DNA"/>
</dbReference>
<evidence type="ECO:0000256" key="5">
    <source>
        <dbReference type="ARBA" id="ARBA00022989"/>
    </source>
</evidence>
<dbReference type="GO" id="GO:0005524">
    <property type="term" value="F:ATP binding"/>
    <property type="evidence" value="ECO:0007669"/>
    <property type="project" value="UniProtKB-KW"/>
</dbReference>
<dbReference type="SUPFAM" id="SSF90123">
    <property type="entry name" value="ABC transporter transmembrane region"/>
    <property type="match status" value="1"/>
</dbReference>
<proteinExistence type="predicted"/>
<evidence type="ECO:0000256" key="6">
    <source>
        <dbReference type="ARBA" id="ARBA00023136"/>
    </source>
</evidence>
<evidence type="ECO:0000259" key="9">
    <source>
        <dbReference type="PROSITE" id="PS50929"/>
    </source>
</evidence>
<dbReference type="InterPro" id="IPR003593">
    <property type="entry name" value="AAA+_ATPase"/>
</dbReference>
<feature type="transmembrane region" description="Helical" evidence="7">
    <location>
        <begin position="26"/>
        <end position="47"/>
    </location>
</feature>